<dbReference type="VEuPathDB" id="FungiDB:I7I52_06569"/>
<dbReference type="InterPro" id="IPR001584">
    <property type="entry name" value="Integrase_cat-core"/>
</dbReference>
<keyword evidence="2" id="KW-0808">Transferase</keyword>
<proteinExistence type="predicted"/>
<dbReference type="PROSITE" id="PS50994">
    <property type="entry name" value="INTEGRASE"/>
    <property type="match status" value="1"/>
</dbReference>
<evidence type="ECO:0000256" key="5">
    <source>
        <dbReference type="ARBA" id="ARBA00022759"/>
    </source>
</evidence>
<keyword evidence="4" id="KW-0540">Nuclease</keyword>
<evidence type="ECO:0000256" key="1">
    <source>
        <dbReference type="ARBA" id="ARBA00012493"/>
    </source>
</evidence>
<evidence type="ECO:0000256" key="8">
    <source>
        <dbReference type="ARBA" id="ARBA00022918"/>
    </source>
</evidence>
<dbReference type="Pfam" id="PF00665">
    <property type="entry name" value="rve"/>
    <property type="match status" value="1"/>
</dbReference>
<dbReference type="Gene3D" id="2.40.70.10">
    <property type="entry name" value="Acid Proteases"/>
    <property type="match status" value="1"/>
</dbReference>
<dbReference type="AlphaFoldDB" id="A0A8H7YTX5"/>
<dbReference type="InterPro" id="IPR043502">
    <property type="entry name" value="DNA/RNA_pol_sf"/>
</dbReference>
<dbReference type="Gene3D" id="1.10.340.70">
    <property type="match status" value="1"/>
</dbReference>
<dbReference type="CDD" id="cd01647">
    <property type="entry name" value="RT_LTR"/>
    <property type="match status" value="1"/>
</dbReference>
<dbReference type="EMBL" id="JAEVHI010000003">
    <property type="protein sequence ID" value="KAG5296067.1"/>
    <property type="molecule type" value="Genomic_DNA"/>
</dbReference>
<dbReference type="GO" id="GO:0004519">
    <property type="term" value="F:endonuclease activity"/>
    <property type="evidence" value="ECO:0007669"/>
    <property type="project" value="UniProtKB-KW"/>
</dbReference>
<dbReference type="GO" id="GO:0003723">
    <property type="term" value="F:RNA binding"/>
    <property type="evidence" value="ECO:0007669"/>
    <property type="project" value="UniProtKB-KW"/>
</dbReference>
<dbReference type="Pfam" id="PF17917">
    <property type="entry name" value="RT_RNaseH"/>
    <property type="match status" value="1"/>
</dbReference>
<dbReference type="CDD" id="cd09274">
    <property type="entry name" value="RNase_HI_RT_Ty3"/>
    <property type="match status" value="1"/>
</dbReference>
<dbReference type="EC" id="2.7.7.49" evidence="1"/>
<keyword evidence="3" id="KW-0548">Nucleotidyltransferase</keyword>
<protein>
    <recommendedName>
        <fullName evidence="1">RNA-directed DNA polymerase</fullName>
        <ecNumber evidence="1">2.7.7.49</ecNumber>
    </recommendedName>
</protein>
<evidence type="ECO:0000256" key="7">
    <source>
        <dbReference type="ARBA" id="ARBA00022884"/>
    </source>
</evidence>
<dbReference type="PANTHER" id="PTHR37984">
    <property type="entry name" value="PROTEIN CBG26694"/>
    <property type="match status" value="1"/>
</dbReference>
<dbReference type="InterPro" id="IPR000477">
    <property type="entry name" value="RT_dom"/>
</dbReference>
<organism evidence="11 12">
    <name type="scientific">Ajellomyces capsulatus</name>
    <name type="common">Darling's disease fungus</name>
    <name type="synonym">Histoplasma capsulatum</name>
    <dbReference type="NCBI Taxonomy" id="5037"/>
    <lineage>
        <taxon>Eukaryota</taxon>
        <taxon>Fungi</taxon>
        <taxon>Dikarya</taxon>
        <taxon>Ascomycota</taxon>
        <taxon>Pezizomycotina</taxon>
        <taxon>Eurotiomycetes</taxon>
        <taxon>Eurotiomycetidae</taxon>
        <taxon>Onygenales</taxon>
        <taxon>Ajellomycetaceae</taxon>
        <taxon>Histoplasma</taxon>
    </lineage>
</organism>
<evidence type="ECO:0000256" key="3">
    <source>
        <dbReference type="ARBA" id="ARBA00022695"/>
    </source>
</evidence>
<evidence type="ECO:0000256" key="6">
    <source>
        <dbReference type="ARBA" id="ARBA00022801"/>
    </source>
</evidence>
<dbReference type="Gene3D" id="3.30.420.10">
    <property type="entry name" value="Ribonuclease H-like superfamily/Ribonuclease H"/>
    <property type="match status" value="1"/>
</dbReference>
<gene>
    <name evidence="11" type="ORF">I7I52_06569</name>
</gene>
<dbReference type="GO" id="GO:0015074">
    <property type="term" value="P:DNA integration"/>
    <property type="evidence" value="ECO:0007669"/>
    <property type="project" value="InterPro"/>
</dbReference>
<dbReference type="FunFam" id="3.30.420.10:FF:000032">
    <property type="entry name" value="Retrovirus-related Pol polyprotein from transposon 297-like Protein"/>
    <property type="match status" value="1"/>
</dbReference>
<dbReference type="FunFam" id="3.30.70.270:FF:000063">
    <property type="entry name" value="Zinc knuckle domaincontaining protein"/>
    <property type="match status" value="1"/>
</dbReference>
<dbReference type="CDD" id="cd00303">
    <property type="entry name" value="retropepsin_like"/>
    <property type="match status" value="1"/>
</dbReference>
<dbReference type="FunFam" id="1.10.340.70:FF:000001">
    <property type="entry name" value="Retrovirus-related Pol polyprotein from transposon gypsy-like Protein"/>
    <property type="match status" value="1"/>
</dbReference>
<keyword evidence="6" id="KW-0378">Hydrolase</keyword>
<accession>A0A8H7YTX5</accession>
<evidence type="ECO:0000256" key="4">
    <source>
        <dbReference type="ARBA" id="ARBA00022722"/>
    </source>
</evidence>
<sequence length="1124" mass="128908">MQADAIMVPAIVNSLVNVRAMVDSGFLHYALINTQLVEKHKLQRIPFPEPRKLSGFDGPRGSASYNMVRFNVDVGGHEKKNVYAYEVQDLEYDLMLGLSWLTEFGTLLDARNRCLIFPGSDRVYEKDVDRTADLTQISAEAFKLLTRQAREKKNVQVFAASMADIKKALEKLEPKDPKKPRKELPESYKDFADVFDEKAAEELPHRGRGIDHTIELIKEDGRDPQPPWGPLYSMSRDELLVLRKTLNGLLDKGFIRVSNSPAAAPVLFAKKPGGGLRFCVDYRGLNKITRKDRYPLPLINETLERIGKAKWFTKLDISAAFYKIRINEGDEWLTAFRTRYGLYEWTVTPFGLANAPSTFQKYINWALRDLLDEIASAYMDDILIFTDGSLAEHRKHVRQVLDRLREAGLQVDIDKCDFETKSTTYLGFIIEAEKGVRMDPKKVKAILNWEAPISVKGTRSFLGFANFYRRFIRDFSDIVRPLTDLTRKDAVFQWTTEADAAFKKLKHMFTTAPMLQSFDPDKHTILETDASGYVVGGALMQYDNEGVLRPCAFTSKKMSPAECNYEIYDKELLAIIRCLEEWESELMSVEKFEIVTDHKNLEYFTTTRKLTERHMRWSLFLSRFSFAIRYRPGAENALADALSRREQDMPSDDLDDRWKHREHRLIDPAIIESPRQSDSSRVRVNLSRAQEPSLEEQWKQAAEADESWQQAAEAVRSKAPRFPAGVYPRTDISACSIDDDNCLRFRDRRWVPNSEPLRTRIMQDIHDSPMTGHPGREIMYSIIARGFYWPDMSKDVRRFVRNCDRCGSVTAWRERRKGMLKPLPVPERTWRDIAIDFAVSLPESGGSTNVLVIVDRLSKGVILQPCDKMDAEVVADAFVRSPFYRMHGLPSSIVSDRGSQFVSALWTRVCQLLRIERKLSTAYHPETDGATERMIQTVKNILRKFCNYAQDDWSDLLPHAEIAINGRDSATTGVSPFFLLHGYDLEILDFPETPRETTYARSPVQAAENIVSKLKKAREWAEASMASAQQDYEDQANTRRSPATRYSIGDKVWLDLKNIRTDRPSRTLDYRHAKYTVVEVLGTHDYRLDTPPGIHDVFHTNLLRPAAEDPFPSQRPPTGNHLPS</sequence>
<evidence type="ECO:0000259" key="9">
    <source>
        <dbReference type="PROSITE" id="PS50878"/>
    </source>
</evidence>
<evidence type="ECO:0000313" key="11">
    <source>
        <dbReference type="EMBL" id="KAG5296067.1"/>
    </source>
</evidence>
<dbReference type="SUPFAM" id="SSF53098">
    <property type="entry name" value="Ribonuclease H-like"/>
    <property type="match status" value="1"/>
</dbReference>
<dbReference type="GO" id="GO:0005634">
    <property type="term" value="C:nucleus"/>
    <property type="evidence" value="ECO:0007669"/>
    <property type="project" value="UniProtKB-ARBA"/>
</dbReference>
<dbReference type="Pfam" id="PF00078">
    <property type="entry name" value="RVT_1"/>
    <property type="match status" value="1"/>
</dbReference>
<dbReference type="Gene3D" id="3.30.70.270">
    <property type="match status" value="2"/>
</dbReference>
<feature type="domain" description="Reverse transcriptase" evidence="9">
    <location>
        <begin position="250"/>
        <end position="430"/>
    </location>
</feature>
<dbReference type="InterPro" id="IPR041373">
    <property type="entry name" value="RT_RNaseH"/>
</dbReference>
<dbReference type="PROSITE" id="PS50878">
    <property type="entry name" value="RT_POL"/>
    <property type="match status" value="1"/>
</dbReference>
<name>A0A8H7YTX5_AJECA</name>
<dbReference type="GO" id="GO:0003964">
    <property type="term" value="F:RNA-directed DNA polymerase activity"/>
    <property type="evidence" value="ECO:0007669"/>
    <property type="project" value="UniProtKB-KW"/>
</dbReference>
<keyword evidence="7" id="KW-0694">RNA-binding</keyword>
<keyword evidence="8" id="KW-0695">RNA-directed DNA polymerase</keyword>
<comment type="caution">
    <text evidence="11">The sequence shown here is derived from an EMBL/GenBank/DDBJ whole genome shotgun (WGS) entry which is preliminary data.</text>
</comment>
<dbReference type="InterPro" id="IPR050951">
    <property type="entry name" value="Retrovirus_Pol_polyprotein"/>
</dbReference>
<evidence type="ECO:0000256" key="2">
    <source>
        <dbReference type="ARBA" id="ARBA00022679"/>
    </source>
</evidence>
<evidence type="ECO:0000259" key="10">
    <source>
        <dbReference type="PROSITE" id="PS50994"/>
    </source>
</evidence>
<dbReference type="Pfam" id="PF17921">
    <property type="entry name" value="Integrase_H2C2"/>
    <property type="match status" value="1"/>
</dbReference>
<dbReference type="SUPFAM" id="SSF56672">
    <property type="entry name" value="DNA/RNA polymerases"/>
    <property type="match status" value="1"/>
</dbReference>
<reference evidence="11 12" key="1">
    <citation type="submission" date="2021-01" db="EMBL/GenBank/DDBJ databases">
        <title>Chromosome-level genome assembly of a human fungal pathogen reveals clustering of transcriptionally co-regulated genes.</title>
        <authorList>
            <person name="Voorhies M."/>
            <person name="Cohen S."/>
            <person name="Shea T.P."/>
            <person name="Petrus S."/>
            <person name="Munoz J.F."/>
            <person name="Poplawski S."/>
            <person name="Goldman W.E."/>
            <person name="Michael T."/>
            <person name="Cuomo C.A."/>
            <person name="Sil A."/>
            <person name="Beyhan S."/>
        </authorList>
    </citation>
    <scope>NUCLEOTIDE SEQUENCE [LARGE SCALE GENOMIC DNA]</scope>
    <source>
        <strain evidence="11 12">G184AR</strain>
    </source>
</reference>
<dbReference type="Proteomes" id="UP000670092">
    <property type="component" value="Unassembled WGS sequence"/>
</dbReference>
<dbReference type="OrthoDB" id="4177918at2759"/>
<evidence type="ECO:0000313" key="12">
    <source>
        <dbReference type="Proteomes" id="UP000670092"/>
    </source>
</evidence>
<dbReference type="InterPro" id="IPR012337">
    <property type="entry name" value="RNaseH-like_sf"/>
</dbReference>
<dbReference type="InterPro" id="IPR041588">
    <property type="entry name" value="Integrase_H2C2"/>
</dbReference>
<dbReference type="InterPro" id="IPR036397">
    <property type="entry name" value="RNaseH_sf"/>
</dbReference>
<keyword evidence="5" id="KW-0255">Endonuclease</keyword>
<feature type="domain" description="Integrase catalytic" evidence="10">
    <location>
        <begin position="820"/>
        <end position="984"/>
    </location>
</feature>
<dbReference type="GO" id="GO:0016787">
    <property type="term" value="F:hydrolase activity"/>
    <property type="evidence" value="ECO:0007669"/>
    <property type="project" value="UniProtKB-KW"/>
</dbReference>
<dbReference type="InterPro" id="IPR043128">
    <property type="entry name" value="Rev_trsase/Diguanyl_cyclase"/>
</dbReference>
<dbReference type="InterPro" id="IPR021109">
    <property type="entry name" value="Peptidase_aspartic_dom_sf"/>
</dbReference>
<dbReference type="Gene3D" id="3.10.10.10">
    <property type="entry name" value="HIV Type 1 Reverse Transcriptase, subunit A, domain 1"/>
    <property type="match status" value="1"/>
</dbReference>
<dbReference type="PANTHER" id="PTHR37984:SF5">
    <property type="entry name" value="PROTEIN NYNRIN-LIKE"/>
    <property type="match status" value="1"/>
</dbReference>